<dbReference type="EMBL" id="ML991775">
    <property type="protein sequence ID" value="KAF2238623.1"/>
    <property type="molecule type" value="Genomic_DNA"/>
</dbReference>
<sequence length="254" mass="28915">MADVRTVRRLLASKPAFSGGRLPNELVLSILDCAEYHPILTSERTEWMQVTAEHPPYCQNVLYLVGNPLPVPGNGHTLKILDVRFTIQSRDQGWTTEDDQSIRNSSSWFEVSIVRPDDLAEDDAVQISYRGDFPAEYRDSSPTGLHFDSHSGAKLVERTTMTERVRDADREPQWEGSHTWFLHANRVAYKNDVTTEVVWHRGGNWEGAEDAGNGQGFIETLKPRDRIVVWVRATRRGWANKVANVKVDVKYKIL</sequence>
<keyword evidence="2" id="KW-1185">Reference proteome</keyword>
<reference evidence="1" key="1">
    <citation type="journal article" date="2020" name="Stud. Mycol.">
        <title>101 Dothideomycetes genomes: a test case for predicting lifestyles and emergence of pathogens.</title>
        <authorList>
            <person name="Haridas S."/>
            <person name="Albert R."/>
            <person name="Binder M."/>
            <person name="Bloem J."/>
            <person name="Labutti K."/>
            <person name="Salamov A."/>
            <person name="Andreopoulos B."/>
            <person name="Baker S."/>
            <person name="Barry K."/>
            <person name="Bills G."/>
            <person name="Bluhm B."/>
            <person name="Cannon C."/>
            <person name="Castanera R."/>
            <person name="Culley D."/>
            <person name="Daum C."/>
            <person name="Ezra D."/>
            <person name="Gonzalez J."/>
            <person name="Henrissat B."/>
            <person name="Kuo A."/>
            <person name="Liang C."/>
            <person name="Lipzen A."/>
            <person name="Lutzoni F."/>
            <person name="Magnuson J."/>
            <person name="Mondo S."/>
            <person name="Nolan M."/>
            <person name="Ohm R."/>
            <person name="Pangilinan J."/>
            <person name="Park H.-J."/>
            <person name="Ramirez L."/>
            <person name="Alfaro M."/>
            <person name="Sun H."/>
            <person name="Tritt A."/>
            <person name="Yoshinaga Y."/>
            <person name="Zwiers L.-H."/>
            <person name="Turgeon B."/>
            <person name="Goodwin S."/>
            <person name="Spatafora J."/>
            <person name="Crous P."/>
            <person name="Grigoriev I."/>
        </authorList>
    </citation>
    <scope>NUCLEOTIDE SEQUENCE</scope>
    <source>
        <strain evidence="1">Tuck. ex Michener</strain>
    </source>
</reference>
<accession>A0A6A6HM53</accession>
<evidence type="ECO:0000313" key="1">
    <source>
        <dbReference type="EMBL" id="KAF2238623.1"/>
    </source>
</evidence>
<name>A0A6A6HM53_VIRVR</name>
<evidence type="ECO:0000313" key="2">
    <source>
        <dbReference type="Proteomes" id="UP000800092"/>
    </source>
</evidence>
<dbReference type="OrthoDB" id="66095at2759"/>
<organism evidence="1 2">
    <name type="scientific">Viridothelium virens</name>
    <name type="common">Speckled blister lichen</name>
    <name type="synonym">Trypethelium virens</name>
    <dbReference type="NCBI Taxonomy" id="1048519"/>
    <lineage>
        <taxon>Eukaryota</taxon>
        <taxon>Fungi</taxon>
        <taxon>Dikarya</taxon>
        <taxon>Ascomycota</taxon>
        <taxon>Pezizomycotina</taxon>
        <taxon>Dothideomycetes</taxon>
        <taxon>Dothideomycetes incertae sedis</taxon>
        <taxon>Trypetheliales</taxon>
        <taxon>Trypetheliaceae</taxon>
        <taxon>Viridothelium</taxon>
    </lineage>
</organism>
<gene>
    <name evidence="1" type="ORF">EV356DRAFT_529077</name>
</gene>
<proteinExistence type="predicted"/>
<protein>
    <submittedName>
        <fullName evidence="1">Uncharacterized protein</fullName>
    </submittedName>
</protein>
<dbReference type="AlphaFoldDB" id="A0A6A6HM53"/>
<dbReference type="Proteomes" id="UP000800092">
    <property type="component" value="Unassembled WGS sequence"/>
</dbReference>